<evidence type="ECO:0000259" key="1">
    <source>
        <dbReference type="Pfam" id="PF13173"/>
    </source>
</evidence>
<dbReference type="EMBL" id="QSRJ01000003">
    <property type="protein sequence ID" value="RGL11243.1"/>
    <property type="molecule type" value="Genomic_DNA"/>
</dbReference>
<feature type="domain" description="AAA" evidence="1">
    <location>
        <begin position="42"/>
        <end position="175"/>
    </location>
</feature>
<dbReference type="RefSeq" id="WP_117679249.1">
    <property type="nucleotide sequence ID" value="NZ_QSRJ01000003.1"/>
</dbReference>
<dbReference type="PANTHER" id="PTHR33295">
    <property type="entry name" value="ATPASE"/>
    <property type="match status" value="1"/>
</dbReference>
<dbReference type="SUPFAM" id="SSF52540">
    <property type="entry name" value="P-loop containing nucleoside triphosphate hydrolases"/>
    <property type="match status" value="1"/>
</dbReference>
<dbReference type="Proteomes" id="UP000260943">
    <property type="component" value="Unassembled WGS sequence"/>
</dbReference>
<comment type="caution">
    <text evidence="3">The sequence shown here is derived from an EMBL/GenBank/DDBJ whole genome shotgun (WGS) entry which is preliminary data.</text>
</comment>
<dbReference type="InterPro" id="IPR027417">
    <property type="entry name" value="P-loop_NTPase"/>
</dbReference>
<dbReference type="AlphaFoldDB" id="A0A3E4QWN3"/>
<dbReference type="PANTHER" id="PTHR33295:SF8">
    <property type="entry name" value="AAA+ ATPASE DOMAIN-CONTAINING PROTEIN"/>
    <property type="match status" value="1"/>
</dbReference>
<reference evidence="3 4" key="1">
    <citation type="submission" date="2018-08" db="EMBL/GenBank/DDBJ databases">
        <title>A genome reference for cultivated species of the human gut microbiota.</title>
        <authorList>
            <person name="Zou Y."/>
            <person name="Xue W."/>
            <person name="Luo G."/>
        </authorList>
    </citation>
    <scope>NUCLEOTIDE SEQUENCE [LARGE SCALE GENOMIC DNA]</scope>
    <source>
        <strain evidence="3 4">TF08-14</strain>
    </source>
</reference>
<organism evidence="3 4">
    <name type="scientific">Collinsella tanakaei</name>
    <dbReference type="NCBI Taxonomy" id="626935"/>
    <lineage>
        <taxon>Bacteria</taxon>
        <taxon>Bacillati</taxon>
        <taxon>Actinomycetota</taxon>
        <taxon>Coriobacteriia</taxon>
        <taxon>Coriobacteriales</taxon>
        <taxon>Coriobacteriaceae</taxon>
        <taxon>Collinsella</taxon>
    </lineage>
</organism>
<dbReference type="Pfam" id="PF13635">
    <property type="entry name" value="DUF4143"/>
    <property type="match status" value="1"/>
</dbReference>
<dbReference type="InterPro" id="IPR025420">
    <property type="entry name" value="DUF4143"/>
</dbReference>
<accession>A0A3E4QWN3</accession>
<sequence>MSPTAFDYADLVQEARAFEFPSPRPRREVVEALPEPAPFNLIHAITGIRRCGKTFYAFQLIQQLLSRGVPRDRVFYFNFADDRLRPTPPALLNDVVEEYWRQVPSARSEGCYLFLDEVQEADDWEGFCQRIAERERVTLVVTGSSSKLSADEIASRFRGRLLEHPMRPLSFVEFCLFNGIDLPDADDLALAGSVAPTMRSSLEAAFDRYLIEGGFPGAQGCGGAERMALLQTYVRDVVVRDVVDRYPRAGVALANQVALYGLRNTGCELSVNSLVASLKKVGYPTTWETVSEVSRLLEQAHLYDGVSEYSTSFSLSSTATRKVYAVDTGMAHAVSRASQQDAGKRLETAVHNELARRAASARIDTVCSLTVPGAKREKVDFVVGDALSLEPYGLIQVTVDMTADRTRAREIGSLASAMRYAGVDKGLVVTLRERSTIEVPEGMIEVVPAWHWALMGGVG</sequence>
<dbReference type="Pfam" id="PF13173">
    <property type="entry name" value="AAA_14"/>
    <property type="match status" value="1"/>
</dbReference>
<keyword evidence="3" id="KW-0067">ATP-binding</keyword>
<dbReference type="InterPro" id="IPR041682">
    <property type="entry name" value="AAA_14"/>
</dbReference>
<dbReference type="GO" id="GO:0005524">
    <property type="term" value="F:ATP binding"/>
    <property type="evidence" value="ECO:0007669"/>
    <property type="project" value="UniProtKB-KW"/>
</dbReference>
<evidence type="ECO:0000313" key="4">
    <source>
        <dbReference type="Proteomes" id="UP000260943"/>
    </source>
</evidence>
<evidence type="ECO:0000313" key="3">
    <source>
        <dbReference type="EMBL" id="RGL11243.1"/>
    </source>
</evidence>
<keyword evidence="3" id="KW-0547">Nucleotide-binding</keyword>
<protein>
    <submittedName>
        <fullName evidence="3">ATP-binding protein</fullName>
    </submittedName>
</protein>
<feature type="domain" description="DUF4143" evidence="2">
    <location>
        <begin position="240"/>
        <end position="383"/>
    </location>
</feature>
<name>A0A3E4QWN3_9ACTN</name>
<gene>
    <name evidence="3" type="ORF">DXC81_03790</name>
</gene>
<evidence type="ECO:0000259" key="2">
    <source>
        <dbReference type="Pfam" id="PF13635"/>
    </source>
</evidence>
<proteinExistence type="predicted"/>